<dbReference type="AlphaFoldDB" id="A0A1H8HPT7"/>
<proteinExistence type="predicted"/>
<protein>
    <submittedName>
        <fullName evidence="1">Uncharacterized protein</fullName>
    </submittedName>
</protein>
<dbReference type="RefSeq" id="WP_091301510.1">
    <property type="nucleotide sequence ID" value="NZ_FOCE01000006.1"/>
</dbReference>
<dbReference type="EMBL" id="FOCE01000006">
    <property type="protein sequence ID" value="SEN58034.1"/>
    <property type="molecule type" value="Genomic_DNA"/>
</dbReference>
<evidence type="ECO:0000313" key="2">
    <source>
        <dbReference type="Proteomes" id="UP000198761"/>
    </source>
</evidence>
<sequence>MTLKTLAEIAAGFARIDGISDEDHPAFDKFLRNLTQRHFLPPTEQVGRAFLYDPAAAVTIRLAQIAAEFGLPRTTIDALARWLSGSGERKKRISDSMLKGVTYAEEALDRVTAGETFAVHVIMCVDRSVIVKPDWDHPRSEHAENALRLIGKGPKAEIARFSLPASALIAEILPFLKG</sequence>
<dbReference type="STRING" id="933059.SAMN04488103_1067"/>
<reference evidence="1 2" key="1">
    <citation type="submission" date="2016-10" db="EMBL/GenBank/DDBJ databases">
        <authorList>
            <person name="de Groot N.N."/>
        </authorList>
    </citation>
    <scope>NUCLEOTIDE SEQUENCE [LARGE SCALE GENOMIC DNA]</scope>
    <source>
        <strain evidence="1 2">DSM 3857</strain>
    </source>
</reference>
<evidence type="ECO:0000313" key="1">
    <source>
        <dbReference type="EMBL" id="SEN58034.1"/>
    </source>
</evidence>
<name>A0A1H8HPT7_9RHOB</name>
<dbReference type="Proteomes" id="UP000198761">
    <property type="component" value="Unassembled WGS sequence"/>
</dbReference>
<organism evidence="1 2">
    <name type="scientific">Gemmobacter aquatilis</name>
    <dbReference type="NCBI Taxonomy" id="933059"/>
    <lineage>
        <taxon>Bacteria</taxon>
        <taxon>Pseudomonadati</taxon>
        <taxon>Pseudomonadota</taxon>
        <taxon>Alphaproteobacteria</taxon>
        <taxon>Rhodobacterales</taxon>
        <taxon>Paracoccaceae</taxon>
        <taxon>Gemmobacter</taxon>
    </lineage>
</organism>
<accession>A0A1H8HPT7</accession>
<gene>
    <name evidence="1" type="ORF">SAMN04488103_1067</name>
</gene>
<keyword evidence="2" id="KW-1185">Reference proteome</keyword>